<dbReference type="OrthoDB" id="9796381at2"/>
<reference evidence="5" key="1">
    <citation type="submission" date="2016-10" db="EMBL/GenBank/DDBJ databases">
        <authorList>
            <person name="Varghese N."/>
            <person name="Submissions S."/>
        </authorList>
    </citation>
    <scope>NUCLEOTIDE SEQUENCE [LARGE SCALE GENOMIC DNA]</scope>
    <source>
        <strain evidence="5">CCM7597</strain>
    </source>
</reference>
<keyword evidence="1 4" id="KW-0808">Transferase</keyword>
<accession>A0A1H3Z337</accession>
<evidence type="ECO:0000313" key="4">
    <source>
        <dbReference type="EMBL" id="SEA18066.1"/>
    </source>
</evidence>
<proteinExistence type="predicted"/>
<name>A0A1H3Z337_9BACI</name>
<evidence type="ECO:0000256" key="2">
    <source>
        <dbReference type="ARBA" id="ARBA00023315"/>
    </source>
</evidence>
<dbReference type="PANTHER" id="PTHR43420">
    <property type="entry name" value="ACETYLTRANSFERASE"/>
    <property type="match status" value="1"/>
</dbReference>
<dbReference type="GO" id="GO:0016747">
    <property type="term" value="F:acyltransferase activity, transferring groups other than amino-acyl groups"/>
    <property type="evidence" value="ECO:0007669"/>
    <property type="project" value="InterPro"/>
</dbReference>
<dbReference type="SUPFAM" id="SSF55729">
    <property type="entry name" value="Acyl-CoA N-acyltransferases (Nat)"/>
    <property type="match status" value="1"/>
</dbReference>
<dbReference type="STRING" id="571932.SAMN05421743_103108"/>
<evidence type="ECO:0000313" key="5">
    <source>
        <dbReference type="Proteomes" id="UP000198584"/>
    </source>
</evidence>
<keyword evidence="2" id="KW-0012">Acyltransferase</keyword>
<dbReference type="AlphaFoldDB" id="A0A1H3Z337"/>
<feature type="domain" description="N-acetyltransferase" evidence="3">
    <location>
        <begin position="2"/>
        <end position="172"/>
    </location>
</feature>
<dbReference type="PROSITE" id="PS51186">
    <property type="entry name" value="GNAT"/>
    <property type="match status" value="1"/>
</dbReference>
<dbReference type="InterPro" id="IPR000182">
    <property type="entry name" value="GNAT_dom"/>
</dbReference>
<dbReference type="Gene3D" id="3.40.630.30">
    <property type="match status" value="1"/>
</dbReference>
<keyword evidence="5" id="KW-1185">Reference proteome</keyword>
<protein>
    <submittedName>
        <fullName evidence="4">Acetyltransferase (GNAT) family protein</fullName>
    </submittedName>
</protein>
<dbReference type="InterPro" id="IPR016181">
    <property type="entry name" value="Acyl_CoA_acyltransferase"/>
</dbReference>
<organism evidence="4 5">
    <name type="scientific">Thalassobacillus cyri</name>
    <dbReference type="NCBI Taxonomy" id="571932"/>
    <lineage>
        <taxon>Bacteria</taxon>
        <taxon>Bacillati</taxon>
        <taxon>Bacillota</taxon>
        <taxon>Bacilli</taxon>
        <taxon>Bacillales</taxon>
        <taxon>Bacillaceae</taxon>
        <taxon>Thalassobacillus</taxon>
    </lineage>
</organism>
<dbReference type="PANTHER" id="PTHR43420:SF47">
    <property type="entry name" value="N-ACETYLTRANSFERASE DOMAIN-CONTAINING PROTEIN"/>
    <property type="match status" value="1"/>
</dbReference>
<dbReference type="EMBL" id="FNQR01000003">
    <property type="protein sequence ID" value="SEA18066.1"/>
    <property type="molecule type" value="Genomic_DNA"/>
</dbReference>
<dbReference type="Proteomes" id="UP000198584">
    <property type="component" value="Unassembled WGS sequence"/>
</dbReference>
<sequence>MTDIILAGEHQAEEVLNLYQACAEVLAAQAISQWDQNYPGRDFITRAIKNKELHVMMEDNSIIGAVILNEEETLEWEAIEWRDVIGKPLVLHGLCISPTHQGKGYGRQLVDWCDKYAKEQDYTSIRLDTFDGNPVSNQLYLHNDFQLRGFVEFTHRPIDAQRYNCYEKWITI</sequence>
<evidence type="ECO:0000256" key="1">
    <source>
        <dbReference type="ARBA" id="ARBA00022679"/>
    </source>
</evidence>
<dbReference type="Pfam" id="PF00583">
    <property type="entry name" value="Acetyltransf_1"/>
    <property type="match status" value="1"/>
</dbReference>
<dbReference type="InterPro" id="IPR050680">
    <property type="entry name" value="YpeA/RimI_acetyltransf"/>
</dbReference>
<gene>
    <name evidence="4" type="ORF">SAMN05421743_103108</name>
</gene>
<evidence type="ECO:0000259" key="3">
    <source>
        <dbReference type="PROSITE" id="PS51186"/>
    </source>
</evidence>
<dbReference type="CDD" id="cd04301">
    <property type="entry name" value="NAT_SF"/>
    <property type="match status" value="1"/>
</dbReference>
<dbReference type="RefSeq" id="WP_093042939.1">
    <property type="nucleotide sequence ID" value="NZ_FNQR01000003.1"/>
</dbReference>